<gene>
    <name evidence="1" type="ORF">PFR001_LOCUS5976</name>
    <name evidence="2" type="ORF">PFR002_LOCUS528</name>
</gene>
<evidence type="ECO:0000313" key="1">
    <source>
        <dbReference type="EMBL" id="CAH0490662.1"/>
    </source>
</evidence>
<protein>
    <submittedName>
        <fullName evidence="2">Uncharacterized protein</fullName>
    </submittedName>
</protein>
<name>A0AAV0SPL8_9STRA</name>
<proteinExistence type="predicted"/>
<reference evidence="1 3" key="1">
    <citation type="submission" date="2021-11" db="EMBL/GenBank/DDBJ databases">
        <authorList>
            <person name="Islam A."/>
            <person name="Islam S."/>
            <person name="Flora M.S."/>
            <person name="Rahman M."/>
            <person name="Ziaur R.M."/>
            <person name="Epstein J.H."/>
            <person name="Hassan M."/>
            <person name="Klassen M."/>
            <person name="Woodard K."/>
            <person name="Webb A."/>
            <person name="Webby R.J."/>
            <person name="El Zowalaty M.E."/>
        </authorList>
    </citation>
    <scope>NUCLEOTIDE SEQUENCE [LARGE SCALE GENOMIC DNA]</scope>
    <source>
        <strain evidence="1">Pf1</strain>
    </source>
</reference>
<dbReference type="Proteomes" id="UP001157938">
    <property type="component" value="Unassembled WGS sequence"/>
</dbReference>
<dbReference type="EMBL" id="CAKLBC010001277">
    <property type="protein sequence ID" value="CAH0490662.1"/>
    <property type="molecule type" value="Genomic_DNA"/>
</dbReference>
<reference evidence="2" key="2">
    <citation type="submission" date="2022-12" db="EMBL/GenBank/DDBJ databases">
        <authorList>
            <person name="Webb A."/>
        </authorList>
    </citation>
    <scope>NUCLEOTIDE SEQUENCE</scope>
    <source>
        <strain evidence="2">Pf2</strain>
    </source>
</reference>
<evidence type="ECO:0000313" key="4">
    <source>
        <dbReference type="Proteomes" id="UP001159659"/>
    </source>
</evidence>
<keyword evidence="3" id="KW-1185">Reference proteome</keyword>
<evidence type="ECO:0000313" key="3">
    <source>
        <dbReference type="Proteomes" id="UP001157938"/>
    </source>
</evidence>
<comment type="caution">
    <text evidence="2">The sequence shown here is derived from an EMBL/GenBank/DDBJ whole genome shotgun (WGS) entry which is preliminary data.</text>
</comment>
<dbReference type="EMBL" id="CANTFK010000037">
    <property type="protein sequence ID" value="CAI5705271.1"/>
    <property type="molecule type" value="Genomic_DNA"/>
</dbReference>
<sequence>MDDRFYYSGGSVRDFTLPTCMDIIKEMDDAINCVKDASNLLNSIANISTARSQVDHLRHTFLKKTEDIAPLYSSRWWDPFVYISCWEDMIDSEYVVRCLSVRLRSGALSKMYTWAKNNGNNSLTSAVFEILLHRLAADNDLDLYIIEYDPPENGSRQLKMERVHLEDHDAICSGRAADPMAHLTTWRDDERFSYWFLGFNGYPDISSIVKLKSTSDKKGNVAYLQFTVAAQHDIDDNQLKEMNKIFYPEDVKSAGDTEQPIYIAVCPDLESCKALVLDPATVSAAREVCRVFVGYPLAY</sequence>
<evidence type="ECO:0000313" key="2">
    <source>
        <dbReference type="EMBL" id="CAI5705271.1"/>
    </source>
</evidence>
<accession>A0AAV0SPL8</accession>
<dbReference type="Proteomes" id="UP001159659">
    <property type="component" value="Unassembled WGS sequence"/>
</dbReference>
<organism evidence="2 4">
    <name type="scientific">Peronospora farinosa</name>
    <dbReference type="NCBI Taxonomy" id="134698"/>
    <lineage>
        <taxon>Eukaryota</taxon>
        <taxon>Sar</taxon>
        <taxon>Stramenopiles</taxon>
        <taxon>Oomycota</taxon>
        <taxon>Peronosporomycetes</taxon>
        <taxon>Peronosporales</taxon>
        <taxon>Peronosporaceae</taxon>
        <taxon>Peronospora</taxon>
    </lineage>
</organism>
<dbReference type="AlphaFoldDB" id="A0AAV0SPL8"/>